<keyword evidence="2 5" id="KW-0812">Transmembrane</keyword>
<dbReference type="PANTHER" id="PTHR11040">
    <property type="entry name" value="ZINC/IRON TRANSPORTER"/>
    <property type="match status" value="1"/>
</dbReference>
<evidence type="ECO:0000256" key="1">
    <source>
        <dbReference type="ARBA" id="ARBA00004141"/>
    </source>
</evidence>
<feature type="transmembrane region" description="Helical" evidence="5">
    <location>
        <begin position="59"/>
        <end position="76"/>
    </location>
</feature>
<dbReference type="InterPro" id="IPR003689">
    <property type="entry name" value="ZIP"/>
</dbReference>
<dbReference type="AlphaFoldDB" id="A0A3E1Q8M1"/>
<evidence type="ECO:0000313" key="6">
    <source>
        <dbReference type="EMBL" id="RFN58468.1"/>
    </source>
</evidence>
<evidence type="ECO:0000313" key="7">
    <source>
        <dbReference type="Proteomes" id="UP000261082"/>
    </source>
</evidence>
<comment type="caution">
    <text evidence="6">The sequence shown here is derived from an EMBL/GenBank/DDBJ whole genome shotgun (WGS) entry which is preliminary data.</text>
</comment>
<feature type="transmembrane region" description="Helical" evidence="5">
    <location>
        <begin position="119"/>
        <end position="139"/>
    </location>
</feature>
<dbReference type="RefSeq" id="WP_117160415.1">
    <property type="nucleotide sequence ID" value="NZ_QVID01000002.1"/>
</dbReference>
<organism evidence="6 7">
    <name type="scientific">Marixanthomonas ophiurae</name>
    <dbReference type="NCBI Taxonomy" id="387659"/>
    <lineage>
        <taxon>Bacteria</taxon>
        <taxon>Pseudomonadati</taxon>
        <taxon>Bacteroidota</taxon>
        <taxon>Flavobacteriia</taxon>
        <taxon>Flavobacteriales</taxon>
        <taxon>Flavobacteriaceae</taxon>
        <taxon>Marixanthomonas</taxon>
    </lineage>
</organism>
<dbReference type="Pfam" id="PF02535">
    <property type="entry name" value="Zip"/>
    <property type="match status" value="1"/>
</dbReference>
<keyword evidence="3 5" id="KW-1133">Transmembrane helix</keyword>
<dbReference type="GO" id="GO:0016020">
    <property type="term" value="C:membrane"/>
    <property type="evidence" value="ECO:0007669"/>
    <property type="project" value="UniProtKB-SubCell"/>
</dbReference>
<name>A0A3E1Q8M1_9FLAO</name>
<keyword evidence="7" id="KW-1185">Reference proteome</keyword>
<dbReference type="Proteomes" id="UP000261082">
    <property type="component" value="Unassembled WGS sequence"/>
</dbReference>
<keyword evidence="4 5" id="KW-0472">Membrane</keyword>
<feature type="transmembrane region" description="Helical" evidence="5">
    <location>
        <begin position="203"/>
        <end position="221"/>
    </location>
</feature>
<evidence type="ECO:0000256" key="3">
    <source>
        <dbReference type="ARBA" id="ARBA00022989"/>
    </source>
</evidence>
<protein>
    <submittedName>
        <fullName evidence="6">ZIP family metal transporter</fullName>
    </submittedName>
</protein>
<feature type="transmembrane region" description="Helical" evidence="5">
    <location>
        <begin position="146"/>
        <end position="165"/>
    </location>
</feature>
<comment type="subcellular location">
    <subcellularLocation>
        <location evidence="1">Membrane</location>
        <topology evidence="1">Multi-pass membrane protein</topology>
    </subcellularLocation>
</comment>
<gene>
    <name evidence="6" type="ORF">DZ858_14730</name>
</gene>
<proteinExistence type="predicted"/>
<evidence type="ECO:0000256" key="2">
    <source>
        <dbReference type="ARBA" id="ARBA00022692"/>
    </source>
</evidence>
<feature type="transmembrane region" description="Helical" evidence="5">
    <location>
        <begin position="177"/>
        <end position="196"/>
    </location>
</feature>
<evidence type="ECO:0000256" key="4">
    <source>
        <dbReference type="ARBA" id="ARBA00023136"/>
    </source>
</evidence>
<dbReference type="GO" id="GO:0005385">
    <property type="term" value="F:zinc ion transmembrane transporter activity"/>
    <property type="evidence" value="ECO:0007669"/>
    <property type="project" value="TreeGrafter"/>
</dbReference>
<feature type="transmembrane region" description="Helical" evidence="5">
    <location>
        <begin position="29"/>
        <end position="47"/>
    </location>
</feature>
<sequence length="222" mass="24796">MNYLLLFLAVALGYGVALFLKTKKIKQISLYLAFSGAFLLAITVFELLPEVFETPSKSIGIFIMVGILLQIFLEFFSKGAEHGHVHLHADTKDFPWLLFISLSIHALLEGFPISEENNLLIGVIVHKIPVAIILSFFFIKAGYSRIITVLFLFLFALMTPIGSFISENSVYIDTYHTEITAVVIGVFLHVSTTILFESSSNHKFDLSKMIAVVVAILLAYFL</sequence>
<feature type="transmembrane region" description="Helical" evidence="5">
    <location>
        <begin position="96"/>
        <end position="113"/>
    </location>
</feature>
<dbReference type="PANTHER" id="PTHR11040:SF44">
    <property type="entry name" value="PROTEIN ZNTC-RELATED"/>
    <property type="match status" value="1"/>
</dbReference>
<accession>A0A3E1Q8M1</accession>
<dbReference type="EMBL" id="QVID01000002">
    <property type="protein sequence ID" value="RFN58468.1"/>
    <property type="molecule type" value="Genomic_DNA"/>
</dbReference>
<evidence type="ECO:0000256" key="5">
    <source>
        <dbReference type="SAM" id="Phobius"/>
    </source>
</evidence>
<feature type="transmembrane region" description="Helical" evidence="5">
    <location>
        <begin position="6"/>
        <end position="22"/>
    </location>
</feature>
<dbReference type="OrthoDB" id="654481at2"/>
<reference evidence="6 7" key="1">
    <citation type="journal article" date="2007" name="Int. J. Syst. Evol. Microbiol.">
        <title>Marixanthomonas ophiurae gen. nov., sp. nov., a marine bacterium of the family Flavobacteriaceae isolated from a deep-sea brittle star.</title>
        <authorList>
            <person name="Romanenko L.A."/>
            <person name="Uchino M."/>
            <person name="Frolova G.M."/>
            <person name="Mikhailov V.V."/>
        </authorList>
    </citation>
    <scope>NUCLEOTIDE SEQUENCE [LARGE SCALE GENOMIC DNA]</scope>
    <source>
        <strain evidence="6 7">KMM 3046</strain>
    </source>
</reference>